<keyword evidence="2" id="KW-1185">Reference proteome</keyword>
<organism evidence="1 2">
    <name type="scientific">Hermanssonia centrifuga</name>
    <dbReference type="NCBI Taxonomy" id="98765"/>
    <lineage>
        <taxon>Eukaryota</taxon>
        <taxon>Fungi</taxon>
        <taxon>Dikarya</taxon>
        <taxon>Basidiomycota</taxon>
        <taxon>Agaricomycotina</taxon>
        <taxon>Agaricomycetes</taxon>
        <taxon>Polyporales</taxon>
        <taxon>Meruliaceae</taxon>
        <taxon>Hermanssonia</taxon>
    </lineage>
</organism>
<sequence>MDVRGSESSASDVEDDSQDLCQSISWSCNYTGLFILGMVSSKVGGGEYTRGQPEAAVGIRLEVEWNTQQRAGAYKG</sequence>
<protein>
    <submittedName>
        <fullName evidence="1">Uncharacterized protein</fullName>
    </submittedName>
</protein>
<dbReference type="EMBL" id="MLYV02000693">
    <property type="protein sequence ID" value="PSR79533.1"/>
    <property type="molecule type" value="Genomic_DNA"/>
</dbReference>
<reference evidence="1 2" key="1">
    <citation type="submission" date="2018-02" db="EMBL/GenBank/DDBJ databases">
        <title>Genome sequence of the basidiomycete white-rot fungus Phlebia centrifuga.</title>
        <authorList>
            <person name="Granchi Z."/>
            <person name="Peng M."/>
            <person name="de Vries R.P."/>
            <person name="Hilden K."/>
            <person name="Makela M.R."/>
            <person name="Grigoriev I."/>
            <person name="Riley R."/>
        </authorList>
    </citation>
    <scope>NUCLEOTIDE SEQUENCE [LARGE SCALE GENOMIC DNA]</scope>
    <source>
        <strain evidence="1 2">FBCC195</strain>
    </source>
</reference>
<comment type="caution">
    <text evidence="1">The sequence shown here is derived from an EMBL/GenBank/DDBJ whole genome shotgun (WGS) entry which is preliminary data.</text>
</comment>
<accession>A0A2R6NXT8</accession>
<proteinExistence type="predicted"/>
<dbReference type="Proteomes" id="UP000186601">
    <property type="component" value="Unassembled WGS sequence"/>
</dbReference>
<dbReference type="AlphaFoldDB" id="A0A2R6NXT8"/>
<evidence type="ECO:0000313" key="1">
    <source>
        <dbReference type="EMBL" id="PSR79533.1"/>
    </source>
</evidence>
<evidence type="ECO:0000313" key="2">
    <source>
        <dbReference type="Proteomes" id="UP000186601"/>
    </source>
</evidence>
<name>A0A2R6NXT8_9APHY</name>
<gene>
    <name evidence="1" type="ORF">PHLCEN_2v6994</name>
</gene>